<sequence length="346" mass="38172">MDSLNDDQESMTALEVETMNPLQPTTRRGEGGAGGDGCGVSDGVFLTWEDLWAYVTQDETLITTLTVGEAVYYSAQLQLPDSMPKSEKKDLEQGNGKAMSTEEAITTLIKSYKSSINYQQVQRLVHEIYKQDRGSLLMFISTFLTFMTIGGFPSFVEDMKVFERERLNGHYGAAAFVLGNTFSSIPYLLLVSLIPGAITYYLPGLHRGSGHFLYFIIALFSCMMLVESLMMTVASIVPNFLMGIITGSGIQAIMSLGGGLFRLPNDLPGPFWKYPMYYILSIGMVVLYKLLFLVIIKTTEKAVISEEESTTTNEVPEASTQTFPPNNNGGEVAAEVIKILEVQRIA</sequence>
<comment type="similarity">
    <text evidence="2">Belongs to the ABC transporter superfamily. ABCG family. Eye pigment precursor importer (TC 3.A.1.204) subfamily.</text>
</comment>
<evidence type="ECO:0000313" key="11">
    <source>
        <dbReference type="Proteomes" id="UP000467840"/>
    </source>
</evidence>
<dbReference type="InterPro" id="IPR013525">
    <property type="entry name" value="ABC2_TM"/>
</dbReference>
<feature type="domain" description="ABC-2 type transporter transmembrane" evidence="9">
    <location>
        <begin position="129"/>
        <end position="279"/>
    </location>
</feature>
<evidence type="ECO:0000256" key="3">
    <source>
        <dbReference type="ARBA" id="ARBA00022448"/>
    </source>
</evidence>
<feature type="transmembrane region" description="Helical" evidence="8">
    <location>
        <begin position="176"/>
        <end position="200"/>
    </location>
</feature>
<keyword evidence="6 8" id="KW-0472">Membrane</keyword>
<comment type="subcellular location">
    <subcellularLocation>
        <location evidence="1">Membrane</location>
        <topology evidence="1">Multi-pass membrane protein</topology>
    </subcellularLocation>
</comment>
<protein>
    <recommendedName>
        <fullName evidence="9">ABC-2 type transporter transmembrane domain-containing protein</fullName>
    </recommendedName>
</protein>
<comment type="caution">
    <text evidence="10">The sequence shown here is derived from an EMBL/GenBank/DDBJ whole genome shotgun (WGS) entry which is preliminary data.</text>
</comment>
<keyword evidence="5 8" id="KW-1133">Transmembrane helix</keyword>
<evidence type="ECO:0000313" key="10">
    <source>
        <dbReference type="EMBL" id="KAF2318918.1"/>
    </source>
</evidence>
<evidence type="ECO:0000256" key="8">
    <source>
        <dbReference type="SAM" id="Phobius"/>
    </source>
</evidence>
<organism evidence="10 11">
    <name type="scientific">Hevea brasiliensis</name>
    <name type="common">Para rubber tree</name>
    <name type="synonym">Siphonia brasiliensis</name>
    <dbReference type="NCBI Taxonomy" id="3981"/>
    <lineage>
        <taxon>Eukaryota</taxon>
        <taxon>Viridiplantae</taxon>
        <taxon>Streptophyta</taxon>
        <taxon>Embryophyta</taxon>
        <taxon>Tracheophyta</taxon>
        <taxon>Spermatophyta</taxon>
        <taxon>Magnoliopsida</taxon>
        <taxon>eudicotyledons</taxon>
        <taxon>Gunneridae</taxon>
        <taxon>Pentapetalae</taxon>
        <taxon>rosids</taxon>
        <taxon>fabids</taxon>
        <taxon>Malpighiales</taxon>
        <taxon>Euphorbiaceae</taxon>
        <taxon>Crotonoideae</taxon>
        <taxon>Micrandreae</taxon>
        <taxon>Hevea</taxon>
    </lineage>
</organism>
<reference evidence="10 11" key="1">
    <citation type="journal article" date="2020" name="Mol. Plant">
        <title>The Chromosome-Based Rubber Tree Genome Provides New Insights into Spurge Genome Evolution and Rubber Biosynthesis.</title>
        <authorList>
            <person name="Liu J."/>
            <person name="Shi C."/>
            <person name="Shi C.C."/>
            <person name="Li W."/>
            <person name="Zhang Q.J."/>
            <person name="Zhang Y."/>
            <person name="Li K."/>
            <person name="Lu H.F."/>
            <person name="Shi C."/>
            <person name="Zhu S.T."/>
            <person name="Xiao Z.Y."/>
            <person name="Nan H."/>
            <person name="Yue Y."/>
            <person name="Zhu X.G."/>
            <person name="Wu Y."/>
            <person name="Hong X.N."/>
            <person name="Fan G.Y."/>
            <person name="Tong Y."/>
            <person name="Zhang D."/>
            <person name="Mao C.L."/>
            <person name="Liu Y.L."/>
            <person name="Hao S.J."/>
            <person name="Liu W.Q."/>
            <person name="Lv M.Q."/>
            <person name="Zhang H.B."/>
            <person name="Liu Y."/>
            <person name="Hu-Tang G.R."/>
            <person name="Wang J.P."/>
            <person name="Wang J.H."/>
            <person name="Sun Y.H."/>
            <person name="Ni S.B."/>
            <person name="Chen W.B."/>
            <person name="Zhang X.C."/>
            <person name="Jiao Y.N."/>
            <person name="Eichler E.E."/>
            <person name="Li G.H."/>
            <person name="Liu X."/>
            <person name="Gao L.Z."/>
        </authorList>
    </citation>
    <scope>NUCLEOTIDE SEQUENCE [LARGE SCALE GENOMIC DNA]</scope>
    <source>
        <strain evidence="11">cv. GT1</strain>
        <tissue evidence="10">Leaf</tissue>
    </source>
</reference>
<evidence type="ECO:0000259" key="9">
    <source>
        <dbReference type="Pfam" id="PF01061"/>
    </source>
</evidence>
<keyword evidence="4 8" id="KW-0812">Transmembrane</keyword>
<dbReference type="PANTHER" id="PTHR48042">
    <property type="entry name" value="ABC TRANSPORTER G FAMILY MEMBER 11"/>
    <property type="match status" value="1"/>
</dbReference>
<feature type="transmembrane region" description="Helical" evidence="8">
    <location>
        <begin position="212"/>
        <end position="234"/>
    </location>
</feature>
<dbReference type="Pfam" id="PF01061">
    <property type="entry name" value="ABC2_membrane"/>
    <property type="match status" value="1"/>
</dbReference>
<feature type="region of interest" description="Disordered" evidence="7">
    <location>
        <begin position="15"/>
        <end position="35"/>
    </location>
</feature>
<evidence type="ECO:0000256" key="2">
    <source>
        <dbReference type="ARBA" id="ARBA00005814"/>
    </source>
</evidence>
<feature type="transmembrane region" description="Helical" evidence="8">
    <location>
        <begin position="275"/>
        <end position="296"/>
    </location>
</feature>
<dbReference type="InterPro" id="IPR052215">
    <property type="entry name" value="Plant_ABCG"/>
</dbReference>
<proteinExistence type="inferred from homology"/>
<evidence type="ECO:0000256" key="6">
    <source>
        <dbReference type="ARBA" id="ARBA00023136"/>
    </source>
</evidence>
<keyword evidence="11" id="KW-1185">Reference proteome</keyword>
<dbReference type="PANTHER" id="PTHR48042:SF1">
    <property type="entry name" value="ABC TRANSPORTER G FAMILY MEMBER 11-LIKE"/>
    <property type="match status" value="1"/>
</dbReference>
<dbReference type="AlphaFoldDB" id="A0A6A6N2N9"/>
<evidence type="ECO:0000256" key="1">
    <source>
        <dbReference type="ARBA" id="ARBA00004141"/>
    </source>
</evidence>
<evidence type="ECO:0000256" key="4">
    <source>
        <dbReference type="ARBA" id="ARBA00022692"/>
    </source>
</evidence>
<dbReference type="InterPro" id="IPR036259">
    <property type="entry name" value="MFS_trans_sf"/>
</dbReference>
<dbReference type="Proteomes" id="UP000467840">
    <property type="component" value="Chromosome 10"/>
</dbReference>
<dbReference type="GO" id="GO:0016020">
    <property type="term" value="C:membrane"/>
    <property type="evidence" value="ECO:0007669"/>
    <property type="project" value="UniProtKB-SubCell"/>
</dbReference>
<feature type="transmembrane region" description="Helical" evidence="8">
    <location>
        <begin position="240"/>
        <end position="263"/>
    </location>
</feature>
<evidence type="ECO:0000256" key="7">
    <source>
        <dbReference type="SAM" id="MobiDB-lite"/>
    </source>
</evidence>
<dbReference type="GO" id="GO:0140359">
    <property type="term" value="F:ABC-type transporter activity"/>
    <property type="evidence" value="ECO:0007669"/>
    <property type="project" value="InterPro"/>
</dbReference>
<gene>
    <name evidence="10" type="ORF">GH714_011666</name>
</gene>
<dbReference type="SUPFAM" id="SSF103473">
    <property type="entry name" value="MFS general substrate transporter"/>
    <property type="match status" value="1"/>
</dbReference>
<feature type="transmembrane region" description="Helical" evidence="8">
    <location>
        <begin position="136"/>
        <end position="156"/>
    </location>
</feature>
<keyword evidence="3" id="KW-0813">Transport</keyword>
<evidence type="ECO:0000256" key="5">
    <source>
        <dbReference type="ARBA" id="ARBA00022989"/>
    </source>
</evidence>
<dbReference type="EMBL" id="JAAGAX010000003">
    <property type="protein sequence ID" value="KAF2318918.1"/>
    <property type="molecule type" value="Genomic_DNA"/>
</dbReference>
<name>A0A6A6N2N9_HEVBR</name>
<accession>A0A6A6N2N9</accession>